<keyword evidence="9" id="KW-1185">Reference proteome</keyword>
<reference evidence="8" key="1">
    <citation type="submission" date="2020-10" db="EMBL/GenBank/DDBJ databases">
        <title>Chromosome-scale genome assembly of the Allis shad, Alosa alosa.</title>
        <authorList>
            <person name="Margot Z."/>
            <person name="Christophe K."/>
            <person name="Cabau C."/>
            <person name="Louis A."/>
            <person name="Berthelot C."/>
            <person name="Parey E."/>
            <person name="Roest Crollius H."/>
            <person name="Montfort J."/>
            <person name="Robinson-Rechavi M."/>
            <person name="Bucao C."/>
            <person name="Bouchez O."/>
            <person name="Gislard M."/>
            <person name="Lluch J."/>
            <person name="Milhes M."/>
            <person name="Lampietro C."/>
            <person name="Lopez Roques C."/>
            <person name="Donnadieu C."/>
            <person name="Braasch I."/>
            <person name="Desvignes T."/>
            <person name="Postlethwait J."/>
            <person name="Bobe J."/>
            <person name="Guiguen Y."/>
        </authorList>
    </citation>
    <scope>NUCLEOTIDE SEQUENCE</scope>
    <source>
        <strain evidence="8">M-15738</strain>
        <tissue evidence="8">Blood</tissue>
    </source>
</reference>
<accession>A0AAV6H5I7</accession>
<dbReference type="PANTHER" id="PTHR46927">
    <property type="entry name" value="AGAP005574-PA"/>
    <property type="match status" value="1"/>
</dbReference>
<keyword evidence="4 5" id="KW-0238">DNA-binding</keyword>
<evidence type="ECO:0000256" key="6">
    <source>
        <dbReference type="SAM" id="MobiDB-lite"/>
    </source>
</evidence>
<organism evidence="8 9">
    <name type="scientific">Alosa alosa</name>
    <name type="common">allis shad</name>
    <dbReference type="NCBI Taxonomy" id="278164"/>
    <lineage>
        <taxon>Eukaryota</taxon>
        <taxon>Metazoa</taxon>
        <taxon>Chordata</taxon>
        <taxon>Craniata</taxon>
        <taxon>Vertebrata</taxon>
        <taxon>Euteleostomi</taxon>
        <taxon>Actinopterygii</taxon>
        <taxon>Neopterygii</taxon>
        <taxon>Teleostei</taxon>
        <taxon>Clupei</taxon>
        <taxon>Clupeiformes</taxon>
        <taxon>Clupeoidei</taxon>
        <taxon>Clupeidae</taxon>
        <taxon>Alosa</taxon>
    </lineage>
</organism>
<feature type="domain" description="THAP-type" evidence="7">
    <location>
        <begin position="1"/>
        <end position="95"/>
    </location>
</feature>
<dbReference type="InterPro" id="IPR052224">
    <property type="entry name" value="THAP_domain_protein"/>
</dbReference>
<keyword evidence="1" id="KW-0479">Metal-binding</keyword>
<evidence type="ECO:0000256" key="2">
    <source>
        <dbReference type="ARBA" id="ARBA00022771"/>
    </source>
</evidence>
<dbReference type="Proteomes" id="UP000823561">
    <property type="component" value="Chromosome 4"/>
</dbReference>
<dbReference type="GO" id="GO:0003677">
    <property type="term" value="F:DNA binding"/>
    <property type="evidence" value="ECO:0007669"/>
    <property type="project" value="UniProtKB-UniRule"/>
</dbReference>
<keyword evidence="3" id="KW-0862">Zinc</keyword>
<dbReference type="InterPro" id="IPR038441">
    <property type="entry name" value="THAP_Znf_sf"/>
</dbReference>
<dbReference type="SMART" id="SM00692">
    <property type="entry name" value="DM3"/>
    <property type="match status" value="1"/>
</dbReference>
<evidence type="ECO:0000256" key="4">
    <source>
        <dbReference type="ARBA" id="ARBA00023125"/>
    </source>
</evidence>
<sequence length="273" mass="30936">MVNSCVCAGCTNSSLSGHRVHYFPNEKSNRFRAWVRFVQVKRGDFTASSVTKNTVICATHFTPENYQPGDMMEFRMGYRSQNRVRLIHDAVPSVHSMDSSPPPSEFPPESGTFGIGGASASRNCVHRKRELHRILGEGAASNEGTDAPSTVEFEDTEDFSTLRPQPLVLHHGSQRNIKCLQRSSEIKSEMTEVTEPAKLAMSTTVKEEEEEYDSFIQEYFRIRTVGEQPGLKQEYETEVYTSTTLTWKDTKYSPTHIKEEDKSDLKEYGLDDM</sequence>
<evidence type="ECO:0000313" key="8">
    <source>
        <dbReference type="EMBL" id="KAG5282329.1"/>
    </source>
</evidence>
<keyword evidence="2 5" id="KW-0863">Zinc-finger</keyword>
<evidence type="ECO:0000256" key="5">
    <source>
        <dbReference type="PROSITE-ProRule" id="PRU00309"/>
    </source>
</evidence>
<dbReference type="SUPFAM" id="SSF57716">
    <property type="entry name" value="Glucocorticoid receptor-like (DNA-binding domain)"/>
    <property type="match status" value="1"/>
</dbReference>
<dbReference type="SMART" id="SM00980">
    <property type="entry name" value="THAP"/>
    <property type="match status" value="1"/>
</dbReference>
<dbReference type="AlphaFoldDB" id="A0AAV6H5I7"/>
<evidence type="ECO:0000256" key="1">
    <source>
        <dbReference type="ARBA" id="ARBA00022723"/>
    </source>
</evidence>
<protein>
    <recommendedName>
        <fullName evidence="7">THAP-type domain-containing protein</fullName>
    </recommendedName>
</protein>
<evidence type="ECO:0000259" key="7">
    <source>
        <dbReference type="PROSITE" id="PS50950"/>
    </source>
</evidence>
<name>A0AAV6H5I7_9TELE</name>
<dbReference type="Pfam" id="PF05485">
    <property type="entry name" value="THAP"/>
    <property type="match status" value="1"/>
</dbReference>
<feature type="region of interest" description="Disordered" evidence="6">
    <location>
        <begin position="251"/>
        <end position="273"/>
    </location>
</feature>
<proteinExistence type="predicted"/>
<dbReference type="InterPro" id="IPR006612">
    <property type="entry name" value="THAP_Znf"/>
</dbReference>
<evidence type="ECO:0000313" key="9">
    <source>
        <dbReference type="Proteomes" id="UP000823561"/>
    </source>
</evidence>
<dbReference type="GO" id="GO:0008270">
    <property type="term" value="F:zinc ion binding"/>
    <property type="evidence" value="ECO:0007669"/>
    <property type="project" value="UniProtKB-KW"/>
</dbReference>
<evidence type="ECO:0000256" key="3">
    <source>
        <dbReference type="ARBA" id="ARBA00022833"/>
    </source>
</evidence>
<gene>
    <name evidence="8" type="ORF">AALO_G00054790</name>
</gene>
<dbReference type="PANTHER" id="PTHR46927:SF3">
    <property type="entry name" value="THAP-TYPE DOMAIN-CONTAINING PROTEIN"/>
    <property type="match status" value="1"/>
</dbReference>
<dbReference type="Gene3D" id="6.20.210.20">
    <property type="entry name" value="THAP domain"/>
    <property type="match status" value="1"/>
</dbReference>
<comment type="caution">
    <text evidence="8">The sequence shown here is derived from an EMBL/GenBank/DDBJ whole genome shotgun (WGS) entry which is preliminary data.</text>
</comment>
<dbReference type="PROSITE" id="PS50950">
    <property type="entry name" value="ZF_THAP"/>
    <property type="match status" value="1"/>
</dbReference>
<dbReference type="EMBL" id="JADWDJ010000004">
    <property type="protein sequence ID" value="KAG5282329.1"/>
    <property type="molecule type" value="Genomic_DNA"/>
</dbReference>